<dbReference type="EMBL" id="JAYKXP010000012">
    <property type="protein sequence ID" value="KAK7051657.1"/>
    <property type="molecule type" value="Genomic_DNA"/>
</dbReference>
<dbReference type="Proteomes" id="UP001383192">
    <property type="component" value="Unassembled WGS sequence"/>
</dbReference>
<gene>
    <name evidence="6" type="primary">FMO1_2</name>
    <name evidence="6" type="ORF">VNI00_004636</name>
</gene>
<dbReference type="SUPFAM" id="SSF51905">
    <property type="entry name" value="FAD/NAD(P)-binding domain"/>
    <property type="match status" value="2"/>
</dbReference>
<evidence type="ECO:0000256" key="5">
    <source>
        <dbReference type="ARBA" id="ARBA00023002"/>
    </source>
</evidence>
<evidence type="ECO:0000256" key="1">
    <source>
        <dbReference type="ARBA" id="ARBA00009183"/>
    </source>
</evidence>
<dbReference type="Pfam" id="PF00743">
    <property type="entry name" value="FMO-like"/>
    <property type="match status" value="2"/>
</dbReference>
<evidence type="ECO:0000256" key="2">
    <source>
        <dbReference type="ARBA" id="ARBA00022630"/>
    </source>
</evidence>
<keyword evidence="3" id="KW-0274">FAD</keyword>
<organism evidence="6 7">
    <name type="scientific">Paramarasmius palmivorus</name>
    <dbReference type="NCBI Taxonomy" id="297713"/>
    <lineage>
        <taxon>Eukaryota</taxon>
        <taxon>Fungi</taxon>
        <taxon>Dikarya</taxon>
        <taxon>Basidiomycota</taxon>
        <taxon>Agaricomycotina</taxon>
        <taxon>Agaricomycetes</taxon>
        <taxon>Agaricomycetidae</taxon>
        <taxon>Agaricales</taxon>
        <taxon>Marasmiineae</taxon>
        <taxon>Marasmiaceae</taxon>
        <taxon>Paramarasmius</taxon>
    </lineage>
</organism>
<dbReference type="GO" id="GO:0050660">
    <property type="term" value="F:flavin adenine dinucleotide binding"/>
    <property type="evidence" value="ECO:0007669"/>
    <property type="project" value="InterPro"/>
</dbReference>
<keyword evidence="6" id="KW-0503">Monooxygenase</keyword>
<evidence type="ECO:0000256" key="3">
    <source>
        <dbReference type="ARBA" id="ARBA00022827"/>
    </source>
</evidence>
<name>A0AAW0DJ57_9AGAR</name>
<dbReference type="AlphaFoldDB" id="A0AAW0DJ57"/>
<sequence length="390" mass="44304">MAAEYVQRYLEAYADHFDLNPHIQLQTSVTLVERDSGRWKVKLSTGEIRLFDLLVASNGHYRVPRYPDVPGLDQWLKQNKAMHSAWYRRPQEFGKTVLVIGAGPSGLDISSEMAEHAEVVIHSVTGSTPEQIGNIKRRGRVSEFRDDGQVVFEDGLVEKDIDYCILATGYEMSFPFLPDGVLRTHYPPAVPPIPKHVFNSTYSVFPLAKHIFPLSPLDFTPNSIAFMGLLIKVAPLPLVEAQARMIVHAFAHPEALDSTQESIDIVTRYEAILAELGGDASTKSIYERWHVFKELEQFDYRDELYRISDVSGTGKEGIEGRVVVADWEKEMYIKKGVLRKFWVDLEKKGVAEDWVKDVGKGGLQEWVDLMKKILREAEKEEVEPDEKSKL</sequence>
<reference evidence="6 7" key="1">
    <citation type="submission" date="2024-01" db="EMBL/GenBank/DDBJ databases">
        <title>A draft genome for a cacao thread blight-causing isolate of Paramarasmius palmivorus.</title>
        <authorList>
            <person name="Baruah I.K."/>
            <person name="Bukari Y."/>
            <person name="Amoako-Attah I."/>
            <person name="Meinhardt L.W."/>
            <person name="Bailey B.A."/>
            <person name="Cohen S.P."/>
        </authorList>
    </citation>
    <scope>NUCLEOTIDE SEQUENCE [LARGE SCALE GENOMIC DNA]</scope>
    <source>
        <strain evidence="6 7">GH-12</strain>
    </source>
</reference>
<comment type="similarity">
    <text evidence="1">Belongs to the FMO family.</text>
</comment>
<dbReference type="InterPro" id="IPR050346">
    <property type="entry name" value="FMO-like"/>
</dbReference>
<dbReference type="InterPro" id="IPR000960">
    <property type="entry name" value="Flavin_mOase"/>
</dbReference>
<keyword evidence="7" id="KW-1185">Reference proteome</keyword>
<keyword evidence="5" id="KW-0560">Oxidoreductase</keyword>
<comment type="caution">
    <text evidence="6">The sequence shown here is derived from an EMBL/GenBank/DDBJ whole genome shotgun (WGS) entry which is preliminary data.</text>
</comment>
<dbReference type="PRINTS" id="PR00370">
    <property type="entry name" value="FMOXYGENASE"/>
</dbReference>
<evidence type="ECO:0000256" key="4">
    <source>
        <dbReference type="ARBA" id="ARBA00022857"/>
    </source>
</evidence>
<dbReference type="GO" id="GO:0050661">
    <property type="term" value="F:NADP binding"/>
    <property type="evidence" value="ECO:0007669"/>
    <property type="project" value="InterPro"/>
</dbReference>
<evidence type="ECO:0000313" key="7">
    <source>
        <dbReference type="Proteomes" id="UP001383192"/>
    </source>
</evidence>
<keyword evidence="4" id="KW-0521">NADP</keyword>
<dbReference type="InterPro" id="IPR020946">
    <property type="entry name" value="Flavin_mOase-like"/>
</dbReference>
<evidence type="ECO:0000313" key="6">
    <source>
        <dbReference type="EMBL" id="KAK7051657.1"/>
    </source>
</evidence>
<keyword evidence="2" id="KW-0285">Flavoprotein</keyword>
<dbReference type="Gene3D" id="3.50.50.60">
    <property type="entry name" value="FAD/NAD(P)-binding domain"/>
    <property type="match status" value="2"/>
</dbReference>
<proteinExistence type="inferred from homology"/>
<dbReference type="InterPro" id="IPR036188">
    <property type="entry name" value="FAD/NAD-bd_sf"/>
</dbReference>
<accession>A0AAW0DJ57</accession>
<dbReference type="PANTHER" id="PTHR23023">
    <property type="entry name" value="DIMETHYLANILINE MONOOXYGENASE"/>
    <property type="match status" value="1"/>
</dbReference>
<protein>
    <submittedName>
        <fullName evidence="6">Monooxygenase</fullName>
    </submittedName>
</protein>
<dbReference type="GO" id="GO:0004499">
    <property type="term" value="F:N,N-dimethylaniline monooxygenase activity"/>
    <property type="evidence" value="ECO:0007669"/>
    <property type="project" value="InterPro"/>
</dbReference>